<dbReference type="RefSeq" id="WP_109761622.1">
    <property type="nucleotide sequence ID" value="NZ_QGGU01000001.1"/>
</dbReference>
<dbReference type="Pfam" id="PF00583">
    <property type="entry name" value="Acetyltransf_1"/>
    <property type="match status" value="1"/>
</dbReference>
<dbReference type="InterPro" id="IPR016181">
    <property type="entry name" value="Acyl_CoA_acyltransferase"/>
</dbReference>
<evidence type="ECO:0000259" key="2">
    <source>
        <dbReference type="PROSITE" id="PS50995"/>
    </source>
</evidence>
<reference evidence="4 5" key="1">
    <citation type="submission" date="2018-05" db="EMBL/GenBank/DDBJ databases">
        <title>Genomic Encyclopedia of Type Strains, Phase IV (KMG-IV): sequencing the most valuable type-strain genomes for metagenomic binning, comparative biology and taxonomic classification.</title>
        <authorList>
            <person name="Goeker M."/>
        </authorList>
    </citation>
    <scope>NUCLEOTIDE SEQUENCE [LARGE SCALE GENOMIC DNA]</scope>
    <source>
        <strain evidence="4 5">DSM 25350</strain>
    </source>
</reference>
<dbReference type="PANTHER" id="PTHR13947">
    <property type="entry name" value="GNAT FAMILY N-ACETYLTRANSFERASE"/>
    <property type="match status" value="1"/>
</dbReference>
<gene>
    <name evidence="4" type="ORF">C8D97_101363</name>
</gene>
<evidence type="ECO:0000313" key="4">
    <source>
        <dbReference type="EMBL" id="PWK54509.1"/>
    </source>
</evidence>
<comment type="caution">
    <text evidence="4">The sequence shown here is derived from an EMBL/GenBank/DDBJ whole genome shotgun (WGS) entry which is preliminary data.</text>
</comment>
<dbReference type="InterPro" id="IPR000182">
    <property type="entry name" value="GNAT_dom"/>
</dbReference>
<dbReference type="Proteomes" id="UP000245790">
    <property type="component" value="Unassembled WGS sequence"/>
</dbReference>
<dbReference type="PROSITE" id="PS51186">
    <property type="entry name" value="GNAT"/>
    <property type="match status" value="1"/>
</dbReference>
<keyword evidence="5" id="KW-1185">Reference proteome</keyword>
<dbReference type="PROSITE" id="PS50995">
    <property type="entry name" value="HTH_MARR_2"/>
    <property type="match status" value="1"/>
</dbReference>
<evidence type="ECO:0000256" key="1">
    <source>
        <dbReference type="ARBA" id="ARBA00022679"/>
    </source>
</evidence>
<evidence type="ECO:0000259" key="3">
    <source>
        <dbReference type="PROSITE" id="PS51186"/>
    </source>
</evidence>
<dbReference type="PANTHER" id="PTHR13947:SF37">
    <property type="entry name" value="LD18367P"/>
    <property type="match status" value="1"/>
</dbReference>
<protein>
    <submittedName>
        <fullName evidence="4">MarR family transcriptional regulator with acetyltransferase activity</fullName>
    </submittedName>
</protein>
<dbReference type="Gene3D" id="1.10.10.10">
    <property type="entry name" value="Winged helix-like DNA-binding domain superfamily/Winged helix DNA-binding domain"/>
    <property type="match status" value="1"/>
</dbReference>
<proteinExistence type="predicted"/>
<dbReference type="SUPFAM" id="SSF55729">
    <property type="entry name" value="Acyl-CoA N-acyltransferases (Nat)"/>
    <property type="match status" value="1"/>
</dbReference>
<dbReference type="OrthoDB" id="1431064at2"/>
<dbReference type="SMART" id="SM00347">
    <property type="entry name" value="HTH_MARR"/>
    <property type="match status" value="1"/>
</dbReference>
<evidence type="ECO:0000313" key="5">
    <source>
        <dbReference type="Proteomes" id="UP000245790"/>
    </source>
</evidence>
<feature type="domain" description="N-acetyltransferase" evidence="3">
    <location>
        <begin position="165"/>
        <end position="317"/>
    </location>
</feature>
<dbReference type="InterPro" id="IPR000835">
    <property type="entry name" value="HTH_MarR-typ"/>
</dbReference>
<dbReference type="CDD" id="cd04301">
    <property type="entry name" value="NAT_SF"/>
    <property type="match status" value="1"/>
</dbReference>
<dbReference type="AlphaFoldDB" id="A0A316G0Y4"/>
<organism evidence="4 5">
    <name type="scientific">Pleionea mediterranea</name>
    <dbReference type="NCBI Taxonomy" id="523701"/>
    <lineage>
        <taxon>Bacteria</taxon>
        <taxon>Pseudomonadati</taxon>
        <taxon>Pseudomonadota</taxon>
        <taxon>Gammaproteobacteria</taxon>
        <taxon>Oceanospirillales</taxon>
        <taxon>Pleioneaceae</taxon>
        <taxon>Pleionea</taxon>
    </lineage>
</organism>
<accession>A0A316G0Y4</accession>
<dbReference type="Gene3D" id="3.40.630.30">
    <property type="match status" value="1"/>
</dbReference>
<dbReference type="SUPFAM" id="SSF46785">
    <property type="entry name" value="Winged helix' DNA-binding domain"/>
    <property type="match status" value="1"/>
</dbReference>
<dbReference type="EMBL" id="QGGU01000001">
    <property type="protein sequence ID" value="PWK54509.1"/>
    <property type="molecule type" value="Genomic_DNA"/>
</dbReference>
<dbReference type="InterPro" id="IPR036388">
    <property type="entry name" value="WH-like_DNA-bd_sf"/>
</dbReference>
<keyword evidence="1 4" id="KW-0808">Transferase</keyword>
<dbReference type="Pfam" id="PF01047">
    <property type="entry name" value="MarR"/>
    <property type="match status" value="1"/>
</dbReference>
<feature type="domain" description="HTH marR-type" evidence="2">
    <location>
        <begin position="9"/>
        <end position="142"/>
    </location>
</feature>
<name>A0A316G0Y4_9GAMM</name>
<sequence>MSELTDYGLLTLGSYLRKISDTLYKSVDEIYTKSGLKLSSRVVPCLLLIKDNGQVPITLLASKLGQTHSAVSQMSRKLLKEQLIFDTPDPDDERKRLLSLTPKGYEYLDGMDKYFRAIQQSLDQMIDGEGEQLIKLLQQFEKSHIEQAFQSRALQSISLLQNTTVKVVDYTPVYRNIFKQLNIEWLEKYFYVEQIDEDVLSDPDRFILKPGGHIFIALKDNKPVGTAALIAADKDSLELSKMSVTESVQGSGIGRLLLEKTIEYYKKSGKTRLFLESNSKLKPALKLYESAGFKHIKKPDGDSHYQRADVYMEFFEPARR</sequence>
<dbReference type="GO" id="GO:0003700">
    <property type="term" value="F:DNA-binding transcription factor activity"/>
    <property type="evidence" value="ECO:0007669"/>
    <property type="project" value="InterPro"/>
</dbReference>
<dbReference type="InterPro" id="IPR036390">
    <property type="entry name" value="WH_DNA-bd_sf"/>
</dbReference>
<dbReference type="InterPro" id="IPR050769">
    <property type="entry name" value="NAT_camello-type"/>
</dbReference>
<dbReference type="GO" id="GO:0008080">
    <property type="term" value="F:N-acetyltransferase activity"/>
    <property type="evidence" value="ECO:0007669"/>
    <property type="project" value="InterPro"/>
</dbReference>